<feature type="region of interest" description="Disordered" evidence="1">
    <location>
        <begin position="1"/>
        <end position="58"/>
    </location>
</feature>
<feature type="non-terminal residue" evidence="2">
    <location>
        <position position="1"/>
    </location>
</feature>
<evidence type="ECO:0000313" key="3">
    <source>
        <dbReference type="Proteomes" id="UP000265520"/>
    </source>
</evidence>
<proteinExistence type="predicted"/>
<accession>A0A392U0S5</accession>
<comment type="caution">
    <text evidence="2">The sequence shown here is derived from an EMBL/GenBank/DDBJ whole genome shotgun (WGS) entry which is preliminary data.</text>
</comment>
<keyword evidence="3" id="KW-1185">Reference proteome</keyword>
<reference evidence="2 3" key="1">
    <citation type="journal article" date="2018" name="Front. Plant Sci.">
        <title>Red Clover (Trifolium pratense) and Zigzag Clover (T. medium) - A Picture of Genomic Similarities and Differences.</title>
        <authorList>
            <person name="Dluhosova J."/>
            <person name="Istvanek J."/>
            <person name="Nedelnik J."/>
            <person name="Repkova J."/>
        </authorList>
    </citation>
    <scope>NUCLEOTIDE SEQUENCE [LARGE SCALE GENOMIC DNA]</scope>
    <source>
        <strain evidence="3">cv. 10/8</strain>
        <tissue evidence="2">Leaf</tissue>
    </source>
</reference>
<dbReference type="Proteomes" id="UP000265520">
    <property type="component" value="Unassembled WGS sequence"/>
</dbReference>
<protein>
    <submittedName>
        <fullName evidence="2">Uncharacterized protein</fullName>
    </submittedName>
</protein>
<feature type="compositionally biased region" description="Polar residues" evidence="1">
    <location>
        <begin position="33"/>
        <end position="56"/>
    </location>
</feature>
<evidence type="ECO:0000256" key="1">
    <source>
        <dbReference type="SAM" id="MobiDB-lite"/>
    </source>
</evidence>
<evidence type="ECO:0000313" key="2">
    <source>
        <dbReference type="EMBL" id="MCI65675.1"/>
    </source>
</evidence>
<dbReference type="EMBL" id="LXQA010679995">
    <property type="protein sequence ID" value="MCI65675.1"/>
    <property type="molecule type" value="Genomic_DNA"/>
</dbReference>
<sequence length="83" mass="9314">TDEEPLENKRKRVESDKAQPETEGMDIEANAGISKSSNDNVSNFQTQTPLISSPLNKPNDDIDPLYLNQSMLSIPHKLLTYLQ</sequence>
<name>A0A392U0S5_9FABA</name>
<dbReference type="AlphaFoldDB" id="A0A392U0S5"/>
<organism evidence="2 3">
    <name type="scientific">Trifolium medium</name>
    <dbReference type="NCBI Taxonomy" id="97028"/>
    <lineage>
        <taxon>Eukaryota</taxon>
        <taxon>Viridiplantae</taxon>
        <taxon>Streptophyta</taxon>
        <taxon>Embryophyta</taxon>
        <taxon>Tracheophyta</taxon>
        <taxon>Spermatophyta</taxon>
        <taxon>Magnoliopsida</taxon>
        <taxon>eudicotyledons</taxon>
        <taxon>Gunneridae</taxon>
        <taxon>Pentapetalae</taxon>
        <taxon>rosids</taxon>
        <taxon>fabids</taxon>
        <taxon>Fabales</taxon>
        <taxon>Fabaceae</taxon>
        <taxon>Papilionoideae</taxon>
        <taxon>50 kb inversion clade</taxon>
        <taxon>NPAAA clade</taxon>
        <taxon>Hologalegina</taxon>
        <taxon>IRL clade</taxon>
        <taxon>Trifolieae</taxon>
        <taxon>Trifolium</taxon>
    </lineage>
</organism>